<proteinExistence type="predicted"/>
<dbReference type="Proteomes" id="UP000585507">
    <property type="component" value="Unassembled WGS sequence"/>
</dbReference>
<dbReference type="InterPro" id="IPR028087">
    <property type="entry name" value="Tad_N"/>
</dbReference>
<comment type="caution">
    <text evidence="2">The sequence shown here is derived from an EMBL/GenBank/DDBJ whole genome shotgun (WGS) entry which is preliminary data.</text>
</comment>
<sequence>MMGAIAIVPLLGCAGMAIDFARAMELKAQLQNAADAAVVGAIAEKSAGVAQAINMPQDGPVPLSEAEAEALFEAQMDAGNALYDPEAADDLKIDTVNASIRKSGKDINAELTYQATLKTSFLRIIGKESISVSGKATATYQSQSFMDFYMLLDNTPSMGVAATPTDVDNMIKATAKVSDSGSRNCAFACHIVSEKGVINTNSNYFVARNNGITIRIDVVAKAVAALTLEAERTQSYSNQFRMAAYTFGETAVDVKLLKVAALTADLTKVKAGTDKIKLMSIPYQGYNNDQQTSFDNALTKIDAEIGTPGNGTSSASPEKIVFFVSDGVGDSYKPKGCTKKLTGTRCQEPIDITYCQTLKDRGIKIAVLYTTYLPLPNNSWYNSWIKPFQSEIGTRMQACASPGFYFEVSPTEGIEAAMKTLFNKVVRSPRLTS</sequence>
<organism evidence="2 3">
    <name type="scientific">Rhizobium giardinii</name>
    <dbReference type="NCBI Taxonomy" id="56731"/>
    <lineage>
        <taxon>Bacteria</taxon>
        <taxon>Pseudomonadati</taxon>
        <taxon>Pseudomonadota</taxon>
        <taxon>Alphaproteobacteria</taxon>
        <taxon>Hyphomicrobiales</taxon>
        <taxon>Rhizobiaceae</taxon>
        <taxon>Rhizobium/Agrobacterium group</taxon>
        <taxon>Rhizobium</taxon>
    </lineage>
</organism>
<protein>
    <recommendedName>
        <fullName evidence="1">Putative Flp pilus-assembly TadG-like N-terminal domain-containing protein</fullName>
    </recommendedName>
</protein>
<dbReference type="InterPro" id="IPR036465">
    <property type="entry name" value="vWFA_dom_sf"/>
</dbReference>
<feature type="domain" description="Putative Flp pilus-assembly TadG-like N-terminal" evidence="1">
    <location>
        <begin position="4"/>
        <end position="41"/>
    </location>
</feature>
<dbReference type="EMBL" id="JACHBK010000002">
    <property type="protein sequence ID" value="MBB5534147.1"/>
    <property type="molecule type" value="Genomic_DNA"/>
</dbReference>
<reference evidence="2 3" key="1">
    <citation type="submission" date="2020-08" db="EMBL/GenBank/DDBJ databases">
        <title>Genomic Encyclopedia of Type Strains, Phase IV (KMG-V): Genome sequencing to study the core and pangenomes of soil and plant-associated prokaryotes.</title>
        <authorList>
            <person name="Whitman W."/>
        </authorList>
    </citation>
    <scope>NUCLEOTIDE SEQUENCE [LARGE SCALE GENOMIC DNA]</scope>
    <source>
        <strain evidence="2 3">SEMIA 4084</strain>
    </source>
</reference>
<evidence type="ECO:0000313" key="3">
    <source>
        <dbReference type="Proteomes" id="UP000585507"/>
    </source>
</evidence>
<gene>
    <name evidence="2" type="ORF">GGD55_000818</name>
</gene>
<dbReference type="RefSeq" id="WP_085995000.1">
    <property type="nucleotide sequence ID" value="NZ_JACHBK010000002.1"/>
</dbReference>
<evidence type="ECO:0000259" key="1">
    <source>
        <dbReference type="Pfam" id="PF13400"/>
    </source>
</evidence>
<dbReference type="AlphaFoldDB" id="A0A7W8U911"/>
<evidence type="ECO:0000313" key="2">
    <source>
        <dbReference type="EMBL" id="MBB5534147.1"/>
    </source>
</evidence>
<accession>A0A7W8U911</accession>
<keyword evidence="3" id="KW-1185">Reference proteome</keyword>
<dbReference type="Pfam" id="PF13400">
    <property type="entry name" value="Tad"/>
    <property type="match status" value="1"/>
</dbReference>
<name>A0A7W8U911_9HYPH</name>
<dbReference type="Gene3D" id="3.40.50.410">
    <property type="entry name" value="von Willebrand factor, type A domain"/>
    <property type="match status" value="1"/>
</dbReference>